<proteinExistence type="predicted"/>
<protein>
    <submittedName>
        <fullName evidence="1">Uncharacterized protein</fullName>
    </submittedName>
</protein>
<comment type="caution">
    <text evidence="1">The sequence shown here is derived from an EMBL/GenBank/DDBJ whole genome shotgun (WGS) entry which is preliminary data.</text>
</comment>
<organism evidence="1 2">
    <name type="scientific">Trifolium medium</name>
    <dbReference type="NCBI Taxonomy" id="97028"/>
    <lineage>
        <taxon>Eukaryota</taxon>
        <taxon>Viridiplantae</taxon>
        <taxon>Streptophyta</taxon>
        <taxon>Embryophyta</taxon>
        <taxon>Tracheophyta</taxon>
        <taxon>Spermatophyta</taxon>
        <taxon>Magnoliopsida</taxon>
        <taxon>eudicotyledons</taxon>
        <taxon>Gunneridae</taxon>
        <taxon>Pentapetalae</taxon>
        <taxon>rosids</taxon>
        <taxon>fabids</taxon>
        <taxon>Fabales</taxon>
        <taxon>Fabaceae</taxon>
        <taxon>Papilionoideae</taxon>
        <taxon>50 kb inversion clade</taxon>
        <taxon>NPAAA clade</taxon>
        <taxon>Hologalegina</taxon>
        <taxon>IRL clade</taxon>
        <taxon>Trifolieae</taxon>
        <taxon>Trifolium</taxon>
    </lineage>
</organism>
<evidence type="ECO:0000313" key="1">
    <source>
        <dbReference type="EMBL" id="MCI30048.1"/>
    </source>
</evidence>
<reference evidence="1 2" key="1">
    <citation type="journal article" date="2018" name="Front. Plant Sci.">
        <title>Red Clover (Trifolium pratense) and Zigzag Clover (T. medium) - A Picture of Genomic Similarities and Differences.</title>
        <authorList>
            <person name="Dluhosova J."/>
            <person name="Istvanek J."/>
            <person name="Nedelnik J."/>
            <person name="Repkova J."/>
        </authorList>
    </citation>
    <scope>NUCLEOTIDE SEQUENCE [LARGE SCALE GENOMIC DNA]</scope>
    <source>
        <strain evidence="2">cv. 10/8</strain>
        <tissue evidence="1">Leaf</tissue>
    </source>
</reference>
<keyword evidence="2" id="KW-1185">Reference proteome</keyword>
<dbReference type="AlphaFoldDB" id="A0A392R0F4"/>
<accession>A0A392R0F4</accession>
<evidence type="ECO:0000313" key="2">
    <source>
        <dbReference type="Proteomes" id="UP000265520"/>
    </source>
</evidence>
<sequence>LGCGDCSLVTVGSNNGVDRKMDKNKSRTDLLAAGKKKYRDVAAIVQWSVEFEQIAIVW</sequence>
<feature type="non-terminal residue" evidence="1">
    <location>
        <position position="1"/>
    </location>
</feature>
<name>A0A392R0F4_9FABA</name>
<dbReference type="EMBL" id="LXQA010176628">
    <property type="protein sequence ID" value="MCI30048.1"/>
    <property type="molecule type" value="Genomic_DNA"/>
</dbReference>
<dbReference type="Proteomes" id="UP000265520">
    <property type="component" value="Unassembled WGS sequence"/>
</dbReference>